<dbReference type="Gene3D" id="3.40.1380.10">
    <property type="match status" value="1"/>
</dbReference>
<evidence type="ECO:0000256" key="2">
    <source>
        <dbReference type="ARBA" id="ARBA00007681"/>
    </source>
</evidence>
<dbReference type="SUPFAM" id="SSF52943">
    <property type="entry name" value="ATP synthase (F1-ATPase), gamma subunit"/>
    <property type="match status" value="1"/>
</dbReference>
<evidence type="ECO:0000256" key="5">
    <source>
        <dbReference type="ARBA" id="ARBA00023065"/>
    </source>
</evidence>
<comment type="similarity">
    <text evidence="2 9">Belongs to the ATPase gamma chain family.</text>
</comment>
<dbReference type="PANTHER" id="PTHR11693">
    <property type="entry name" value="ATP SYNTHASE GAMMA CHAIN"/>
    <property type="match status" value="1"/>
</dbReference>
<organism evidence="10">
    <name type="scientific">Spongospora subterranea</name>
    <dbReference type="NCBI Taxonomy" id="70186"/>
    <lineage>
        <taxon>Eukaryota</taxon>
        <taxon>Sar</taxon>
        <taxon>Rhizaria</taxon>
        <taxon>Endomyxa</taxon>
        <taxon>Phytomyxea</taxon>
        <taxon>Plasmodiophorida</taxon>
        <taxon>Plasmodiophoridae</taxon>
        <taxon>Spongospora</taxon>
    </lineage>
</organism>
<keyword evidence="4 9" id="KW-0375">Hydrogen ion transport</keyword>
<dbReference type="InterPro" id="IPR000131">
    <property type="entry name" value="ATP_synth_F1_gsu"/>
</dbReference>
<evidence type="ECO:0000256" key="3">
    <source>
        <dbReference type="ARBA" id="ARBA00022448"/>
    </source>
</evidence>
<keyword evidence="3 9" id="KW-0813">Transport</keyword>
<comment type="subcellular location">
    <subcellularLocation>
        <location evidence="1">Membrane</location>
        <topology evidence="1">Peripheral membrane protein</topology>
    </subcellularLocation>
</comment>
<dbReference type="InterPro" id="IPR035968">
    <property type="entry name" value="ATP_synth_F1_ATPase_gsu"/>
</dbReference>
<dbReference type="Gene3D" id="1.10.287.80">
    <property type="entry name" value="ATP synthase, gamma subunit, helix hairpin domain"/>
    <property type="match status" value="1"/>
</dbReference>
<evidence type="ECO:0000256" key="6">
    <source>
        <dbReference type="ARBA" id="ARBA00023136"/>
    </source>
</evidence>
<dbReference type="GO" id="GO:0046933">
    <property type="term" value="F:proton-transporting ATP synthase activity, rotational mechanism"/>
    <property type="evidence" value="ECO:0007669"/>
    <property type="project" value="InterPro"/>
</dbReference>
<dbReference type="NCBIfam" id="TIGR01146">
    <property type="entry name" value="ATPsyn_F1gamma"/>
    <property type="match status" value="1"/>
</dbReference>
<dbReference type="PANTHER" id="PTHR11693:SF22">
    <property type="entry name" value="ATP SYNTHASE SUBUNIT GAMMA, MITOCHONDRIAL"/>
    <property type="match status" value="1"/>
</dbReference>
<evidence type="ECO:0000256" key="7">
    <source>
        <dbReference type="ARBA" id="ARBA00023196"/>
    </source>
</evidence>
<evidence type="ECO:0000256" key="8">
    <source>
        <dbReference type="ARBA" id="ARBA00023310"/>
    </source>
</evidence>
<keyword evidence="5 9" id="KW-0406">Ion transport</keyword>
<keyword evidence="8 9" id="KW-0066">ATP synthesis</keyword>
<comment type="subunit">
    <text evidence="9">F-type ATPases have 2 components, CF(1) - the catalytic core - and CF(0) - the membrane proton channel. CF(1) and CF(0) have multiple subunits.</text>
</comment>
<accession>A0A0H5R4F4</accession>
<dbReference type="PROSITE" id="PS00153">
    <property type="entry name" value="ATPASE_GAMMA"/>
    <property type="match status" value="1"/>
</dbReference>
<keyword evidence="6" id="KW-0472">Membrane</keyword>
<dbReference type="Pfam" id="PF00231">
    <property type="entry name" value="ATP-synt"/>
    <property type="match status" value="1"/>
</dbReference>
<evidence type="ECO:0000256" key="1">
    <source>
        <dbReference type="ARBA" id="ARBA00004170"/>
    </source>
</evidence>
<keyword evidence="7 9" id="KW-0139">CF(1)</keyword>
<feature type="non-terminal residue" evidence="10">
    <location>
        <position position="1"/>
    </location>
</feature>
<sequence length="336" mass="37197">PIFQIYTCSLCWLHPMMSLNCLRLAKPLPKPLGAAAGRVRFMATEKELKKRITSVASIRKITKASKMVAAAKLRGVQQMLGVGRKFAQPTAAVWKTEEDRAAEAELQAKKAADPKFLVSYTMKEGVKTMMVPMCSDRGLCGGTNSSIIRATRRILIDNEKQQAPTIFCLGERGRSALVRNQGELFTAALVDISKQVVPTFQQALAVSSAFLKQDFDFAVMITNRFKSAIAYDTSIQEIPSVPKRMANLSMFALYEFEGDETETLTNLAEYATATMFYQAMLENNTTEQSQKMTAMENSTKNAGELIDGLKIQYNRSRQARITTELTEIISGAAALE</sequence>
<dbReference type="GO" id="GO:0045259">
    <property type="term" value="C:proton-transporting ATP synthase complex"/>
    <property type="evidence" value="ECO:0007669"/>
    <property type="project" value="UniProtKB-KW"/>
</dbReference>
<dbReference type="EMBL" id="HACM01008576">
    <property type="protein sequence ID" value="CRZ09018.1"/>
    <property type="molecule type" value="Transcribed_RNA"/>
</dbReference>
<protein>
    <recommendedName>
        <fullName evidence="9">ATP synthase subunit gamma</fullName>
    </recommendedName>
</protein>
<name>A0A0H5R4F4_9EUKA</name>
<dbReference type="AlphaFoldDB" id="A0A0H5R4F4"/>
<evidence type="ECO:0000313" key="10">
    <source>
        <dbReference type="EMBL" id="CRZ09018.1"/>
    </source>
</evidence>
<evidence type="ECO:0000256" key="9">
    <source>
        <dbReference type="RuleBase" id="RU004001"/>
    </source>
</evidence>
<evidence type="ECO:0000256" key="4">
    <source>
        <dbReference type="ARBA" id="ARBA00022781"/>
    </source>
</evidence>
<reference evidence="10" key="1">
    <citation type="submission" date="2015-04" db="EMBL/GenBank/DDBJ databases">
        <title>The genome sequence of the plant pathogenic Rhizarian Plasmodiophora brassicae reveals insights in its biotrophic life cycle and the origin of chitin synthesis.</title>
        <authorList>
            <person name="Schwelm A."/>
            <person name="Fogelqvist J."/>
            <person name="Knaust A."/>
            <person name="Julke S."/>
            <person name="Lilja T."/>
            <person name="Dhandapani V."/>
            <person name="Bonilla-Rosso G."/>
            <person name="Karlsson M."/>
            <person name="Shevchenko A."/>
            <person name="Choi S.R."/>
            <person name="Kim H.G."/>
            <person name="Park J.Y."/>
            <person name="Lim Y.P."/>
            <person name="Ludwig-Muller J."/>
            <person name="Dixelius C."/>
        </authorList>
    </citation>
    <scope>NUCLEOTIDE SEQUENCE</scope>
    <source>
        <tissue evidence="10">Potato root galls</tissue>
    </source>
</reference>
<dbReference type="InterPro" id="IPR023632">
    <property type="entry name" value="ATP_synth_F1_gsu_CS"/>
</dbReference>
<proteinExistence type="inferred from homology"/>
<dbReference type="CDD" id="cd12151">
    <property type="entry name" value="F1-ATPase_gamma"/>
    <property type="match status" value="1"/>
</dbReference>
<dbReference type="PRINTS" id="PR00126">
    <property type="entry name" value="ATPASEGAMMA"/>
</dbReference>